<sequence length="364" mass="39744">MLSTTIWFIVGLTALIGGAELLVRSSSSLAVRYGISKLIVGLTVVSFGTSAPELGVSIQAGFSGNTDLLLGNIVGSNISNTLLILGIAALILPLKVNVKLIRIDVPVMIGVTILLYFFALSGVIYFWESLILVILLVVYLIFLIRENKHSDVEADIEKLPTSTPVLIITGIIGLLMLVFGARWLVDSAVIFAEMAGISELVIGLTVVSIGTSLPEIVTAVIAAVKGERDIAVGNVVGSNILNILVVLGVTGLIIPTSIPVQPSLVRFDLLILIAASFACLPIFFTRHRIDRFEGFVFLIMYIAYVLYLFLYSTDHDLLGAYSNTMIFFVLPLVAVTILSIFWREWKRRRRFYLAAKHRNEEADS</sequence>
<dbReference type="PANTHER" id="PTHR10846">
    <property type="entry name" value="SODIUM/POTASSIUM/CALCIUM EXCHANGER"/>
    <property type="match status" value="1"/>
</dbReference>
<dbReference type="GO" id="GO:0008273">
    <property type="term" value="F:calcium, potassium:sodium antiporter activity"/>
    <property type="evidence" value="ECO:0007669"/>
    <property type="project" value="TreeGrafter"/>
</dbReference>
<dbReference type="InterPro" id="IPR044880">
    <property type="entry name" value="NCX_ion-bd_dom_sf"/>
</dbReference>
<dbReference type="AlphaFoldDB" id="A0A2N0VEP1"/>
<evidence type="ECO:0000256" key="1">
    <source>
        <dbReference type="ARBA" id="ARBA00004141"/>
    </source>
</evidence>
<feature type="transmembrane region" description="Helical" evidence="5">
    <location>
        <begin position="236"/>
        <end position="258"/>
    </location>
</feature>
<evidence type="ECO:0000256" key="2">
    <source>
        <dbReference type="ARBA" id="ARBA00022692"/>
    </source>
</evidence>
<proteinExistence type="predicted"/>
<feature type="transmembrane region" description="Helical" evidence="5">
    <location>
        <begin position="100"/>
        <end position="118"/>
    </location>
</feature>
<keyword evidence="3 5" id="KW-1133">Transmembrane helix</keyword>
<dbReference type="GO" id="GO:0005262">
    <property type="term" value="F:calcium channel activity"/>
    <property type="evidence" value="ECO:0007669"/>
    <property type="project" value="TreeGrafter"/>
</dbReference>
<dbReference type="Pfam" id="PF01699">
    <property type="entry name" value="Na_Ca_ex"/>
    <property type="match status" value="2"/>
</dbReference>
<accession>A0A2N0VEP1</accession>
<feature type="transmembrane region" description="Helical" evidence="5">
    <location>
        <begin position="69"/>
        <end position="93"/>
    </location>
</feature>
<evidence type="ECO:0000256" key="5">
    <source>
        <dbReference type="SAM" id="Phobius"/>
    </source>
</evidence>
<feature type="domain" description="Sodium/calcium exchanger membrane region" evidence="6">
    <location>
        <begin position="5"/>
        <end position="144"/>
    </location>
</feature>
<dbReference type="GO" id="GO:0005886">
    <property type="term" value="C:plasma membrane"/>
    <property type="evidence" value="ECO:0007669"/>
    <property type="project" value="TreeGrafter"/>
</dbReference>
<protein>
    <submittedName>
        <fullName evidence="7">Sodium:calcium antiporter</fullName>
    </submittedName>
</protein>
<evidence type="ECO:0000256" key="4">
    <source>
        <dbReference type="ARBA" id="ARBA00023136"/>
    </source>
</evidence>
<dbReference type="GO" id="GO:0006874">
    <property type="term" value="P:intracellular calcium ion homeostasis"/>
    <property type="evidence" value="ECO:0007669"/>
    <property type="project" value="TreeGrafter"/>
</dbReference>
<feature type="domain" description="Sodium/calcium exchanger membrane region" evidence="6">
    <location>
        <begin position="167"/>
        <end position="309"/>
    </location>
</feature>
<feature type="transmembrane region" description="Helical" evidence="5">
    <location>
        <begin position="325"/>
        <end position="342"/>
    </location>
</feature>
<dbReference type="Proteomes" id="UP000233398">
    <property type="component" value="Unassembled WGS sequence"/>
</dbReference>
<feature type="transmembrane region" description="Helical" evidence="5">
    <location>
        <begin position="6"/>
        <end position="23"/>
    </location>
</feature>
<feature type="transmembrane region" description="Helical" evidence="5">
    <location>
        <begin position="200"/>
        <end position="224"/>
    </location>
</feature>
<dbReference type="PANTHER" id="PTHR10846:SF8">
    <property type="entry name" value="INNER MEMBRANE PROTEIN YRBG"/>
    <property type="match status" value="1"/>
</dbReference>
<evidence type="ECO:0000313" key="8">
    <source>
        <dbReference type="Proteomes" id="UP000233398"/>
    </source>
</evidence>
<gene>
    <name evidence="7" type="ORF">CWD77_14400</name>
</gene>
<dbReference type="RefSeq" id="WP_101074295.1">
    <property type="nucleotide sequence ID" value="NZ_PISP01000006.1"/>
</dbReference>
<dbReference type="InterPro" id="IPR004481">
    <property type="entry name" value="K/Na/Ca-exchanger"/>
</dbReference>
<dbReference type="EMBL" id="PISP01000006">
    <property type="protein sequence ID" value="PKD42598.1"/>
    <property type="molecule type" value="Genomic_DNA"/>
</dbReference>
<comment type="caution">
    <text evidence="7">The sequence shown here is derived from an EMBL/GenBank/DDBJ whole genome shotgun (WGS) entry which is preliminary data.</text>
</comment>
<name>A0A2N0VEP1_9BACT</name>
<dbReference type="OrthoDB" id="9794225at2"/>
<evidence type="ECO:0000256" key="3">
    <source>
        <dbReference type="ARBA" id="ARBA00022989"/>
    </source>
</evidence>
<feature type="transmembrane region" description="Helical" evidence="5">
    <location>
        <begin position="30"/>
        <end position="49"/>
    </location>
</feature>
<feature type="transmembrane region" description="Helical" evidence="5">
    <location>
        <begin position="295"/>
        <end position="313"/>
    </location>
</feature>
<dbReference type="Gene3D" id="6.10.280.80">
    <property type="entry name" value="NCX, peripheral helical region"/>
    <property type="match status" value="1"/>
</dbReference>
<comment type="subcellular location">
    <subcellularLocation>
        <location evidence="1">Membrane</location>
        <topology evidence="1">Multi-pass membrane protein</topology>
    </subcellularLocation>
</comment>
<dbReference type="Gene3D" id="1.20.1420.30">
    <property type="entry name" value="NCX, central ion-binding region"/>
    <property type="match status" value="1"/>
</dbReference>
<evidence type="ECO:0000313" key="7">
    <source>
        <dbReference type="EMBL" id="PKD42598.1"/>
    </source>
</evidence>
<keyword evidence="2 5" id="KW-0812">Transmembrane</keyword>
<keyword evidence="8" id="KW-1185">Reference proteome</keyword>
<feature type="transmembrane region" description="Helical" evidence="5">
    <location>
        <begin position="124"/>
        <end position="144"/>
    </location>
</feature>
<reference evidence="7 8" key="1">
    <citation type="submission" date="2017-11" db="EMBL/GenBank/DDBJ databases">
        <title>Rhodohalobacter 15182 sp. nov., isolated from a salt lake.</title>
        <authorList>
            <person name="Han S."/>
        </authorList>
    </citation>
    <scope>NUCLEOTIDE SEQUENCE [LARGE SCALE GENOMIC DNA]</scope>
    <source>
        <strain evidence="7 8">15182</strain>
    </source>
</reference>
<organism evidence="7 8">
    <name type="scientific">Rhodohalobacter barkolensis</name>
    <dbReference type="NCBI Taxonomy" id="2053187"/>
    <lineage>
        <taxon>Bacteria</taxon>
        <taxon>Pseudomonadati</taxon>
        <taxon>Balneolota</taxon>
        <taxon>Balneolia</taxon>
        <taxon>Balneolales</taxon>
        <taxon>Balneolaceae</taxon>
        <taxon>Rhodohalobacter</taxon>
    </lineage>
</organism>
<feature type="transmembrane region" description="Helical" evidence="5">
    <location>
        <begin position="165"/>
        <end position="185"/>
    </location>
</feature>
<keyword evidence="4 5" id="KW-0472">Membrane</keyword>
<dbReference type="NCBIfam" id="TIGR00367">
    <property type="entry name" value="calcium/sodium antiporter"/>
    <property type="match status" value="1"/>
</dbReference>
<evidence type="ECO:0000259" key="6">
    <source>
        <dbReference type="Pfam" id="PF01699"/>
    </source>
</evidence>
<dbReference type="InterPro" id="IPR004837">
    <property type="entry name" value="NaCa_Exmemb"/>
</dbReference>
<feature type="transmembrane region" description="Helical" evidence="5">
    <location>
        <begin position="264"/>
        <end position="283"/>
    </location>
</feature>